<evidence type="ECO:0000256" key="1">
    <source>
        <dbReference type="SAM" id="MobiDB-lite"/>
    </source>
</evidence>
<dbReference type="OrthoDB" id="9759810at2"/>
<evidence type="ECO:0000313" key="3">
    <source>
        <dbReference type="EMBL" id="ATS17397.1"/>
    </source>
</evidence>
<accession>A0A2D2PZF2</accession>
<proteinExistence type="predicted"/>
<evidence type="ECO:0008006" key="5">
    <source>
        <dbReference type="Google" id="ProtNLM"/>
    </source>
</evidence>
<feature type="chain" id="PRO_5013904528" description="DUF3747 domain-containing protein" evidence="2">
    <location>
        <begin position="28"/>
        <end position="225"/>
    </location>
</feature>
<dbReference type="AlphaFoldDB" id="A0A2D2PZF2"/>
<dbReference type="Proteomes" id="UP000231057">
    <property type="component" value="Chromosome"/>
</dbReference>
<protein>
    <recommendedName>
        <fullName evidence="5">DUF3747 domain-containing protein</fullName>
    </recommendedName>
</protein>
<dbReference type="InterPro" id="IPR022222">
    <property type="entry name" value="DUF3747"/>
</dbReference>
<evidence type="ECO:0000313" key="4">
    <source>
        <dbReference type="Proteomes" id="UP000231057"/>
    </source>
</evidence>
<dbReference type="EMBL" id="CP018092">
    <property type="protein sequence ID" value="ATS17397.1"/>
    <property type="molecule type" value="Genomic_DNA"/>
</dbReference>
<sequence>MKRLQKLGLGILMMACFGTAVPQPAEAGMFTQTEVEQSNYVVMAVPIARGGYRLLVVEQIKNTRPCWSESGSNPIVVDPLLTTFDFTGICGRATDSNGYSIRVAQQDLGLQYSLRIEQGNGELVLVGSSHRGGPAMVIGRTYGMQEGQFLKFILEPGWRLTRRTYEGRVLGHVYFTNDSWEAATGAAPASVSNQEVPPPVPVSNKVNQLPTSAAPISIPVPSPQS</sequence>
<dbReference type="RefSeq" id="WP_099797543.1">
    <property type="nucleotide sequence ID" value="NZ_CP018092.1"/>
</dbReference>
<keyword evidence="2" id="KW-0732">Signal</keyword>
<keyword evidence="4" id="KW-1185">Reference proteome</keyword>
<reference evidence="3 4" key="1">
    <citation type="submission" date="2016-11" db="EMBL/GenBank/DDBJ databases">
        <title>Complete genome sequence of thermophilic cyanobacteria strain Synechococcus sp. PCC6715.</title>
        <authorList>
            <person name="Tang J."/>
            <person name="Daroch M."/>
            <person name="Liang Y."/>
            <person name="Jiang D."/>
            <person name="Shah M."/>
        </authorList>
    </citation>
    <scope>NUCLEOTIDE SEQUENCE [LARGE SCALE GENOMIC DNA]</scope>
    <source>
        <strain evidence="3 4">PCC 6715</strain>
    </source>
</reference>
<organism evidence="3 4">
    <name type="scientific">Parathermosynechococcus lividus PCC 6715</name>
    <dbReference type="NCBI Taxonomy" id="1917166"/>
    <lineage>
        <taxon>Bacteria</taxon>
        <taxon>Bacillati</taxon>
        <taxon>Cyanobacteriota</taxon>
        <taxon>Cyanophyceae</taxon>
        <taxon>Acaryochloridales</taxon>
        <taxon>Thermosynechococcaceae</taxon>
        <taxon>Parathermosynechococcus</taxon>
    </lineage>
</organism>
<reference evidence="4" key="2">
    <citation type="journal article" date="2022" name="Front. Microbiol.">
        <title>Comparative Genomic Analysis Revealed Distinct Molecular Components and Organization of CO2-Concentrating Mechanism in Thermophilic Cyanobacteria.</title>
        <authorList>
            <person name="Tang J."/>
            <person name="Zhou H."/>
            <person name="Yao D."/>
            <person name="Riaz S."/>
            <person name="You D."/>
            <person name="Klepacz-Smolka A."/>
            <person name="Daroch M."/>
        </authorList>
    </citation>
    <scope>NUCLEOTIDE SEQUENCE [LARGE SCALE GENOMIC DNA]</scope>
    <source>
        <strain evidence="4">PCC 6715</strain>
    </source>
</reference>
<name>A0A2D2PZF2_PARLV</name>
<dbReference type="KEGG" id="slw:BRW62_00020"/>
<feature type="signal peptide" evidence="2">
    <location>
        <begin position="1"/>
        <end position="27"/>
    </location>
</feature>
<dbReference type="Pfam" id="PF12565">
    <property type="entry name" value="DUF3747"/>
    <property type="match status" value="1"/>
</dbReference>
<evidence type="ECO:0000256" key="2">
    <source>
        <dbReference type="SAM" id="SignalP"/>
    </source>
</evidence>
<gene>
    <name evidence="3" type="ORF">BRW62_00020</name>
</gene>
<feature type="region of interest" description="Disordered" evidence="1">
    <location>
        <begin position="190"/>
        <end position="225"/>
    </location>
</feature>